<dbReference type="InterPro" id="IPR037066">
    <property type="entry name" value="Plug_dom_sf"/>
</dbReference>
<dbReference type="InterPro" id="IPR039426">
    <property type="entry name" value="TonB-dep_rcpt-like"/>
</dbReference>
<comment type="subcellular location">
    <subcellularLocation>
        <location evidence="1 14">Cell outer membrane</location>
        <topology evidence="1 14">Multi-pass membrane protein</topology>
    </subcellularLocation>
</comment>
<comment type="caution">
    <text evidence="19">The sequence shown here is derived from an EMBL/GenBank/DDBJ whole genome shotgun (WGS) entry which is preliminary data.</text>
</comment>
<keyword evidence="9" id="KW-0406">Ion transport</keyword>
<keyword evidence="13 14" id="KW-0998">Cell outer membrane</keyword>
<dbReference type="GO" id="GO:0015891">
    <property type="term" value="P:siderophore transport"/>
    <property type="evidence" value="ECO:0007669"/>
    <property type="project" value="InterPro"/>
</dbReference>
<evidence type="ECO:0000256" key="8">
    <source>
        <dbReference type="ARBA" id="ARBA00023004"/>
    </source>
</evidence>
<keyword evidence="6 14" id="KW-0812">Transmembrane</keyword>
<dbReference type="PANTHER" id="PTHR32552:SF68">
    <property type="entry name" value="FERRICHROME OUTER MEMBRANE TRANSPORTER_PHAGE RECEPTOR"/>
    <property type="match status" value="1"/>
</dbReference>
<keyword evidence="5" id="KW-0410">Iron transport</keyword>
<feature type="domain" description="TonB-dependent receptor plug" evidence="18">
    <location>
        <begin position="67"/>
        <end position="161"/>
    </location>
</feature>
<proteinExistence type="inferred from homology"/>
<evidence type="ECO:0000256" key="5">
    <source>
        <dbReference type="ARBA" id="ARBA00022496"/>
    </source>
</evidence>
<dbReference type="SUPFAM" id="SSF56935">
    <property type="entry name" value="Porins"/>
    <property type="match status" value="1"/>
</dbReference>
<evidence type="ECO:0000256" key="15">
    <source>
        <dbReference type="RuleBase" id="RU003357"/>
    </source>
</evidence>
<keyword evidence="11 14" id="KW-0472">Membrane</keyword>
<dbReference type="InterPro" id="IPR036942">
    <property type="entry name" value="Beta-barrel_TonB_sf"/>
</dbReference>
<evidence type="ECO:0000256" key="10">
    <source>
        <dbReference type="ARBA" id="ARBA00023077"/>
    </source>
</evidence>
<keyword evidence="10 15" id="KW-0798">TonB box</keyword>
<accession>A0AB37ASP3</accession>
<dbReference type="Gene3D" id="2.40.170.20">
    <property type="entry name" value="TonB-dependent receptor, beta-barrel domain"/>
    <property type="match status" value="1"/>
</dbReference>
<evidence type="ECO:0000256" key="9">
    <source>
        <dbReference type="ARBA" id="ARBA00023065"/>
    </source>
</evidence>
<gene>
    <name evidence="19" type="ORF">C6P99_19070</name>
</gene>
<evidence type="ECO:0000256" key="1">
    <source>
        <dbReference type="ARBA" id="ARBA00004571"/>
    </source>
</evidence>
<evidence type="ECO:0000256" key="7">
    <source>
        <dbReference type="ARBA" id="ARBA00022729"/>
    </source>
</evidence>
<dbReference type="Gene3D" id="2.170.130.10">
    <property type="entry name" value="TonB-dependent receptor, plug domain"/>
    <property type="match status" value="1"/>
</dbReference>
<sequence length="705" mass="75294">MHAQETIPEAAPQLSRSAGGTSTSPSADSVAGAATLPAIRITGSRYHFIASDTSTESHSATRTDTPLIEVPQSVQVLPRSLLDEQDARTLADALVNVSGVVPSQPAENGFVGNIVRGFPAEIYMDGLPMYGMSAANSPASLVGVEQIDVLKGPASTLYGGGLGSPLGGLINIQSELPAGKAGGYVAMRTGSYGTVNPYFDLTGPLTSSINARIAGEYESSGSWIDRVKGDRWSVKPSVSFRLDPKTLLLVQGQFNHSSQLEYSGLPAAQALAGQLDRYAFPGAPIGQPRTSFDSQLATVQLQHEFNDNLKLSVSGRYYHSSIPEYGSFVYPGLYPPDPAAPTTYPILPLNMQTSTNEATFDANLQAKVNVLGGRHELLAGINYDHTDFSSDMGFTGIPVGSQDLAQPAYNLAFGALAPLTLTQTDRYETIAAYVQDQATYGRFHLTGSLRFTQLAFHEAEQGTDDTYHHVSPRIGASFDLARGVAVYAAYSTAFRATFGYVGPGSPKPETSRNVEAGLKLARTDVGLSGTVAVFEQTRDNVATPDPANPLYSIQTGQQRARGVETDLVWEPTPALSLLMNYAYTRATVTADNTIPVGDTLARVPKHSGRIALRYRVLQGPASGLSFGAGMTAFSAREVTLPNSVSVPGYALFDAQAEYRFGRYTIGLSAVNLANRHVYAPYEYLSFPVVMPVQPRSVYVTLKANI</sequence>
<protein>
    <submittedName>
        <fullName evidence="19">TonB-dependent siderophore receptor</fullName>
    </submittedName>
</protein>
<dbReference type="Pfam" id="PF07715">
    <property type="entry name" value="Plug"/>
    <property type="match status" value="1"/>
</dbReference>
<comment type="similarity">
    <text evidence="2 14 15">Belongs to the TonB-dependent receptor family.</text>
</comment>
<dbReference type="NCBIfam" id="TIGR01783">
    <property type="entry name" value="TonB-siderophor"/>
    <property type="match status" value="1"/>
</dbReference>
<evidence type="ECO:0000256" key="14">
    <source>
        <dbReference type="PROSITE-ProRule" id="PRU01360"/>
    </source>
</evidence>
<keyword evidence="4 14" id="KW-1134">Transmembrane beta strand</keyword>
<keyword evidence="12 19" id="KW-0675">Receptor</keyword>
<feature type="region of interest" description="Disordered" evidence="16">
    <location>
        <begin position="1"/>
        <end position="31"/>
    </location>
</feature>
<evidence type="ECO:0000259" key="18">
    <source>
        <dbReference type="Pfam" id="PF07715"/>
    </source>
</evidence>
<evidence type="ECO:0000256" key="4">
    <source>
        <dbReference type="ARBA" id="ARBA00022452"/>
    </source>
</evidence>
<organism evidence="19 20">
    <name type="scientific">Burkholderia multivorans</name>
    <dbReference type="NCBI Taxonomy" id="87883"/>
    <lineage>
        <taxon>Bacteria</taxon>
        <taxon>Pseudomonadati</taxon>
        <taxon>Pseudomonadota</taxon>
        <taxon>Betaproteobacteria</taxon>
        <taxon>Burkholderiales</taxon>
        <taxon>Burkholderiaceae</taxon>
        <taxon>Burkholderia</taxon>
        <taxon>Burkholderia cepacia complex</taxon>
    </lineage>
</organism>
<dbReference type="Pfam" id="PF00593">
    <property type="entry name" value="TonB_dep_Rec_b-barrel"/>
    <property type="match status" value="1"/>
</dbReference>
<evidence type="ECO:0000313" key="19">
    <source>
        <dbReference type="EMBL" id="PRE45525.1"/>
    </source>
</evidence>
<keyword evidence="7" id="KW-0732">Signal</keyword>
<dbReference type="AlphaFoldDB" id="A0AB37ASP3"/>
<keyword evidence="3 14" id="KW-0813">Transport</keyword>
<dbReference type="CDD" id="cd01347">
    <property type="entry name" value="ligand_gated_channel"/>
    <property type="match status" value="1"/>
</dbReference>
<evidence type="ECO:0000256" key="2">
    <source>
        <dbReference type="ARBA" id="ARBA00009810"/>
    </source>
</evidence>
<evidence type="ECO:0000259" key="17">
    <source>
        <dbReference type="Pfam" id="PF00593"/>
    </source>
</evidence>
<dbReference type="InterPro" id="IPR000531">
    <property type="entry name" value="Beta-barrel_TonB"/>
</dbReference>
<dbReference type="GO" id="GO:0015344">
    <property type="term" value="F:siderophore uptake transmembrane transporter activity"/>
    <property type="evidence" value="ECO:0007669"/>
    <property type="project" value="TreeGrafter"/>
</dbReference>
<keyword evidence="8" id="KW-0408">Iron</keyword>
<evidence type="ECO:0000256" key="3">
    <source>
        <dbReference type="ARBA" id="ARBA00022448"/>
    </source>
</evidence>
<dbReference type="GO" id="GO:0009279">
    <property type="term" value="C:cell outer membrane"/>
    <property type="evidence" value="ECO:0007669"/>
    <property type="project" value="UniProtKB-SubCell"/>
</dbReference>
<dbReference type="PANTHER" id="PTHR32552">
    <property type="entry name" value="FERRICHROME IRON RECEPTOR-RELATED"/>
    <property type="match status" value="1"/>
</dbReference>
<feature type="domain" description="TonB-dependent receptor-like beta-barrel" evidence="17">
    <location>
        <begin position="257"/>
        <end position="672"/>
    </location>
</feature>
<dbReference type="InterPro" id="IPR010105">
    <property type="entry name" value="TonB_sidphr_rcpt"/>
</dbReference>
<evidence type="ECO:0000256" key="6">
    <source>
        <dbReference type="ARBA" id="ARBA00022692"/>
    </source>
</evidence>
<evidence type="ECO:0000256" key="12">
    <source>
        <dbReference type="ARBA" id="ARBA00023170"/>
    </source>
</evidence>
<evidence type="ECO:0000313" key="20">
    <source>
        <dbReference type="Proteomes" id="UP000237811"/>
    </source>
</evidence>
<dbReference type="PROSITE" id="PS52016">
    <property type="entry name" value="TONB_DEPENDENT_REC_3"/>
    <property type="match status" value="1"/>
</dbReference>
<evidence type="ECO:0000256" key="11">
    <source>
        <dbReference type="ARBA" id="ARBA00023136"/>
    </source>
</evidence>
<dbReference type="EMBL" id="PVFR01000058">
    <property type="protein sequence ID" value="PRE45525.1"/>
    <property type="molecule type" value="Genomic_DNA"/>
</dbReference>
<reference evidence="19 20" key="1">
    <citation type="submission" date="2018-03" db="EMBL/GenBank/DDBJ databases">
        <authorList>
            <person name="Nguyen K."/>
            <person name="Fouts D."/>
            <person name="Sutton G."/>
        </authorList>
    </citation>
    <scope>NUCLEOTIDE SEQUENCE [LARGE SCALE GENOMIC DNA]</scope>
    <source>
        <strain evidence="19 20">AU14328</strain>
    </source>
</reference>
<dbReference type="GO" id="GO:0038023">
    <property type="term" value="F:signaling receptor activity"/>
    <property type="evidence" value="ECO:0007669"/>
    <property type="project" value="InterPro"/>
</dbReference>
<feature type="compositionally biased region" description="Polar residues" evidence="16">
    <location>
        <begin position="14"/>
        <end position="27"/>
    </location>
</feature>
<dbReference type="InterPro" id="IPR012910">
    <property type="entry name" value="Plug_dom"/>
</dbReference>
<dbReference type="Proteomes" id="UP000237811">
    <property type="component" value="Unassembled WGS sequence"/>
</dbReference>
<evidence type="ECO:0000256" key="16">
    <source>
        <dbReference type="SAM" id="MobiDB-lite"/>
    </source>
</evidence>
<name>A0AB37ASP3_9BURK</name>
<evidence type="ECO:0000256" key="13">
    <source>
        <dbReference type="ARBA" id="ARBA00023237"/>
    </source>
</evidence>